<dbReference type="EMBL" id="BGZK01001173">
    <property type="protein sequence ID" value="GBP73446.1"/>
    <property type="molecule type" value="Genomic_DNA"/>
</dbReference>
<dbReference type="Proteomes" id="UP000299102">
    <property type="component" value="Unassembled WGS sequence"/>
</dbReference>
<evidence type="ECO:0000313" key="3">
    <source>
        <dbReference type="Proteomes" id="UP000299102"/>
    </source>
</evidence>
<protein>
    <submittedName>
        <fullName evidence="2">Uncharacterized protein</fullName>
    </submittedName>
</protein>
<evidence type="ECO:0000256" key="1">
    <source>
        <dbReference type="SAM" id="MobiDB-lite"/>
    </source>
</evidence>
<reference evidence="2 3" key="1">
    <citation type="journal article" date="2019" name="Commun. Biol.">
        <title>The bagworm genome reveals a unique fibroin gene that provides high tensile strength.</title>
        <authorList>
            <person name="Kono N."/>
            <person name="Nakamura H."/>
            <person name="Ohtoshi R."/>
            <person name="Tomita M."/>
            <person name="Numata K."/>
            <person name="Arakawa K."/>
        </authorList>
    </citation>
    <scope>NUCLEOTIDE SEQUENCE [LARGE SCALE GENOMIC DNA]</scope>
</reference>
<feature type="region of interest" description="Disordered" evidence="1">
    <location>
        <begin position="277"/>
        <end position="303"/>
    </location>
</feature>
<evidence type="ECO:0000313" key="2">
    <source>
        <dbReference type="EMBL" id="GBP73446.1"/>
    </source>
</evidence>
<dbReference type="AlphaFoldDB" id="A0A4C1YBI5"/>
<gene>
    <name evidence="2" type="ORF">EVAR_56924_1</name>
</gene>
<sequence>MRSQALRVTCDAWPYGTRVVGSKYASDERLQWKNRFQCQRAVRGRAARAWAALSSPESFQLKFIRRSAAGRDRPASIESDTYSNSKSSKQASSRRKAAVVANSRIRARRGRAGRDPTPSPRTLAPTPRVPAGTHVLERGGWAVRGSALLHGFPRCDCPRLGLAPVTSDVVSDVFSEQSNKGLLFELRPAVDDLLADRGRRGGDVHQTSIGAVLGCRARARRAAGGRHAPARARALTSFLAALRYLRMRRHMLSYIRFYRALKRTPFGAAAINLADGRDKRRAAPAPPPAARRTSSSGDTTFPRNEYGRVKIEKYFKY</sequence>
<comment type="caution">
    <text evidence="2">The sequence shown here is derived from an EMBL/GenBank/DDBJ whole genome shotgun (WGS) entry which is preliminary data.</text>
</comment>
<name>A0A4C1YBI5_EUMVA</name>
<organism evidence="2 3">
    <name type="scientific">Eumeta variegata</name>
    <name type="common">Bagworm moth</name>
    <name type="synonym">Eumeta japonica</name>
    <dbReference type="NCBI Taxonomy" id="151549"/>
    <lineage>
        <taxon>Eukaryota</taxon>
        <taxon>Metazoa</taxon>
        <taxon>Ecdysozoa</taxon>
        <taxon>Arthropoda</taxon>
        <taxon>Hexapoda</taxon>
        <taxon>Insecta</taxon>
        <taxon>Pterygota</taxon>
        <taxon>Neoptera</taxon>
        <taxon>Endopterygota</taxon>
        <taxon>Lepidoptera</taxon>
        <taxon>Glossata</taxon>
        <taxon>Ditrysia</taxon>
        <taxon>Tineoidea</taxon>
        <taxon>Psychidae</taxon>
        <taxon>Oiketicinae</taxon>
        <taxon>Eumeta</taxon>
    </lineage>
</organism>
<feature type="region of interest" description="Disordered" evidence="1">
    <location>
        <begin position="74"/>
        <end position="132"/>
    </location>
</feature>
<proteinExistence type="predicted"/>
<keyword evidence="3" id="KW-1185">Reference proteome</keyword>
<feature type="compositionally biased region" description="Polar residues" evidence="1">
    <location>
        <begin position="293"/>
        <end position="302"/>
    </location>
</feature>
<accession>A0A4C1YBI5</accession>